<evidence type="ECO:0000256" key="4">
    <source>
        <dbReference type="ARBA" id="ARBA00023027"/>
    </source>
</evidence>
<keyword evidence="9" id="KW-1185">Reference proteome</keyword>
<dbReference type="InterPro" id="IPR036291">
    <property type="entry name" value="NAD(P)-bd_dom_sf"/>
</dbReference>
<protein>
    <recommendedName>
        <fullName evidence="2">precorrin-2 dehydrogenase</fullName>
        <ecNumber evidence="2">1.3.1.76</ecNumber>
    </recommendedName>
</protein>
<evidence type="ECO:0000256" key="6">
    <source>
        <dbReference type="ARBA" id="ARBA00047561"/>
    </source>
</evidence>
<evidence type="ECO:0000256" key="1">
    <source>
        <dbReference type="ARBA" id="ARBA00005010"/>
    </source>
</evidence>
<name>A0ABP9DFJ2_9BACT</name>
<evidence type="ECO:0000256" key="3">
    <source>
        <dbReference type="ARBA" id="ARBA00023002"/>
    </source>
</evidence>
<dbReference type="SUPFAM" id="SSF75615">
    <property type="entry name" value="Siroheme synthase middle domains-like"/>
    <property type="match status" value="1"/>
</dbReference>
<keyword evidence="5" id="KW-0627">Porphyrin biosynthesis</keyword>
<accession>A0ABP9DFJ2</accession>
<dbReference type="EMBL" id="BAABJX010000042">
    <property type="protein sequence ID" value="GAA4841113.1"/>
    <property type="molecule type" value="Genomic_DNA"/>
</dbReference>
<dbReference type="SUPFAM" id="SSF51735">
    <property type="entry name" value="NAD(P)-binding Rossmann-fold domains"/>
    <property type="match status" value="1"/>
</dbReference>
<proteinExistence type="predicted"/>
<dbReference type="Gene3D" id="3.30.160.110">
    <property type="entry name" value="Siroheme synthase, domain 2"/>
    <property type="match status" value="1"/>
</dbReference>
<evidence type="ECO:0000256" key="2">
    <source>
        <dbReference type="ARBA" id="ARBA00012400"/>
    </source>
</evidence>
<dbReference type="PANTHER" id="PTHR35330">
    <property type="entry name" value="SIROHEME BIOSYNTHESIS PROTEIN MET8"/>
    <property type="match status" value="1"/>
</dbReference>
<evidence type="ECO:0000313" key="8">
    <source>
        <dbReference type="EMBL" id="GAA4841113.1"/>
    </source>
</evidence>
<comment type="pathway">
    <text evidence="1">Porphyrin-containing compound metabolism; siroheme biosynthesis; sirohydrochlorin from precorrin-2: step 1/1.</text>
</comment>
<dbReference type="InterPro" id="IPR028281">
    <property type="entry name" value="Sirohaem_synthase_central"/>
</dbReference>
<dbReference type="NCBIfam" id="TIGR01470">
    <property type="entry name" value="cysG_Nterm"/>
    <property type="match status" value="1"/>
</dbReference>
<comment type="catalytic activity">
    <reaction evidence="6">
        <text>precorrin-2 + NAD(+) = sirohydrochlorin + NADH + 2 H(+)</text>
        <dbReference type="Rhea" id="RHEA:15613"/>
        <dbReference type="ChEBI" id="CHEBI:15378"/>
        <dbReference type="ChEBI" id="CHEBI:57540"/>
        <dbReference type="ChEBI" id="CHEBI:57945"/>
        <dbReference type="ChEBI" id="CHEBI:58351"/>
        <dbReference type="ChEBI" id="CHEBI:58827"/>
        <dbReference type="EC" id="1.3.1.76"/>
    </reaction>
</comment>
<dbReference type="Pfam" id="PF13241">
    <property type="entry name" value="NAD_binding_7"/>
    <property type="match status" value="1"/>
</dbReference>
<keyword evidence="4" id="KW-0520">NAD</keyword>
<feature type="domain" description="Siroheme synthase central" evidence="7">
    <location>
        <begin position="124"/>
        <end position="149"/>
    </location>
</feature>
<dbReference type="EC" id="1.3.1.76" evidence="2"/>
<dbReference type="InterPro" id="IPR006367">
    <property type="entry name" value="Sirohaem_synthase_N"/>
</dbReference>
<dbReference type="InterPro" id="IPR028161">
    <property type="entry name" value="Met8-like"/>
</dbReference>
<evidence type="ECO:0000259" key="7">
    <source>
        <dbReference type="Pfam" id="PF14824"/>
    </source>
</evidence>
<dbReference type="Pfam" id="PF14824">
    <property type="entry name" value="Sirohm_synth_M"/>
    <property type="match status" value="1"/>
</dbReference>
<comment type="caution">
    <text evidence="8">The sequence shown here is derived from an EMBL/GenBank/DDBJ whole genome shotgun (WGS) entry which is preliminary data.</text>
</comment>
<organism evidence="8 9">
    <name type="scientific">Algivirga pacifica</name>
    <dbReference type="NCBI Taxonomy" id="1162670"/>
    <lineage>
        <taxon>Bacteria</taxon>
        <taxon>Pseudomonadati</taxon>
        <taxon>Bacteroidota</taxon>
        <taxon>Cytophagia</taxon>
        <taxon>Cytophagales</taxon>
        <taxon>Flammeovirgaceae</taxon>
        <taxon>Algivirga</taxon>
    </lineage>
</organism>
<dbReference type="PANTHER" id="PTHR35330:SF1">
    <property type="entry name" value="SIROHEME BIOSYNTHESIS PROTEIN MET8"/>
    <property type="match status" value="1"/>
</dbReference>
<evidence type="ECO:0000313" key="9">
    <source>
        <dbReference type="Proteomes" id="UP001500298"/>
    </source>
</evidence>
<reference evidence="9" key="1">
    <citation type="journal article" date="2019" name="Int. J. Syst. Evol. Microbiol.">
        <title>The Global Catalogue of Microorganisms (GCM) 10K type strain sequencing project: providing services to taxonomists for standard genome sequencing and annotation.</title>
        <authorList>
            <consortium name="The Broad Institute Genomics Platform"/>
            <consortium name="The Broad Institute Genome Sequencing Center for Infectious Disease"/>
            <person name="Wu L."/>
            <person name="Ma J."/>
        </authorList>
    </citation>
    <scope>NUCLEOTIDE SEQUENCE [LARGE SCALE GENOMIC DNA]</scope>
    <source>
        <strain evidence="9">JCM 18326</strain>
    </source>
</reference>
<gene>
    <name evidence="8" type="ORF">GCM10023331_27640</name>
</gene>
<dbReference type="Gene3D" id="3.40.50.720">
    <property type="entry name" value="NAD(P)-binding Rossmann-like Domain"/>
    <property type="match status" value="1"/>
</dbReference>
<dbReference type="RefSeq" id="WP_345372766.1">
    <property type="nucleotide sequence ID" value="NZ_BAABJX010000042.1"/>
</dbReference>
<evidence type="ECO:0000256" key="5">
    <source>
        <dbReference type="ARBA" id="ARBA00023244"/>
    </source>
</evidence>
<dbReference type="Proteomes" id="UP001500298">
    <property type="component" value="Unassembled WGS sequence"/>
</dbReference>
<sequence length="194" mass="21668">MNYLFPVFLKLEHLNTLVVGGGNVGEEKLSAILRNSPKAKVTVVATYFKEEVVELAKKHTTVTLEERSFEYDDLEGKQVVILATDNRALHEEIKAETSQRGILTNVADTPDLCDFYLGSVVQKGDLKIGISTNGKSPTLAKRIREYLEEALPDEIQELMDGLTAFRNQLKGDFAVKVKELNALTQKVMKSKKVQ</sequence>
<keyword evidence="3" id="KW-0560">Oxidoreductase</keyword>